<evidence type="ECO:0000256" key="7">
    <source>
        <dbReference type="ARBA" id="ARBA00022989"/>
    </source>
</evidence>
<dbReference type="Pfam" id="PF17655">
    <property type="entry name" value="IRK_C"/>
    <property type="match status" value="1"/>
</dbReference>
<keyword evidence="7 14" id="KW-1133">Transmembrane helix</keyword>
<feature type="domain" description="Inward rectifier potassium channel C-terminal" evidence="16">
    <location>
        <begin position="487"/>
        <end position="652"/>
    </location>
</feature>
<evidence type="ECO:0000256" key="5">
    <source>
        <dbReference type="ARBA" id="ARBA00022882"/>
    </source>
</evidence>
<dbReference type="InterPro" id="IPR014756">
    <property type="entry name" value="Ig_E-set"/>
</dbReference>
<keyword evidence="5 12" id="KW-0851">Voltage-gated channel</keyword>
<evidence type="ECO:0000256" key="2">
    <source>
        <dbReference type="ARBA" id="ARBA00022448"/>
    </source>
</evidence>
<dbReference type="GO" id="GO:0034702">
    <property type="term" value="C:monoatomic ion channel complex"/>
    <property type="evidence" value="ECO:0007669"/>
    <property type="project" value="UniProtKB-KW"/>
</dbReference>
<comment type="catalytic activity">
    <reaction evidence="11">
        <text>K(+)(in) = K(+)(out)</text>
        <dbReference type="Rhea" id="RHEA:29463"/>
        <dbReference type="ChEBI" id="CHEBI:29103"/>
    </reaction>
</comment>
<evidence type="ECO:0000256" key="6">
    <source>
        <dbReference type="ARBA" id="ARBA00022958"/>
    </source>
</evidence>
<evidence type="ECO:0000256" key="13">
    <source>
        <dbReference type="SAM" id="MobiDB-lite"/>
    </source>
</evidence>
<feature type="compositionally biased region" description="Polar residues" evidence="13">
    <location>
        <begin position="704"/>
        <end position="715"/>
    </location>
</feature>
<feature type="domain" description="Potassium channel inwardly rectifying transmembrane" evidence="15">
    <location>
        <begin position="342"/>
        <end position="478"/>
    </location>
</feature>
<evidence type="ECO:0000259" key="15">
    <source>
        <dbReference type="Pfam" id="PF01007"/>
    </source>
</evidence>
<feature type="region of interest" description="Disordered" evidence="13">
    <location>
        <begin position="649"/>
        <end position="715"/>
    </location>
</feature>
<comment type="caution">
    <text evidence="17">The sequence shown here is derived from an EMBL/GenBank/DDBJ whole genome shotgun (WGS) entry which is preliminary data.</text>
</comment>
<comment type="similarity">
    <text evidence="12">Belongs to the inward rectifier-type potassium channel (TC 1.A.2.1) family.</text>
</comment>
<evidence type="ECO:0000313" key="17">
    <source>
        <dbReference type="EMBL" id="TNN03375.1"/>
    </source>
</evidence>
<accession>A0A4Z2CGV2</accession>
<keyword evidence="2 12" id="KW-0813">Transport</keyword>
<keyword evidence="9 14" id="KW-0472">Membrane</keyword>
<dbReference type="PANTHER" id="PTHR11767:SF24">
    <property type="entry name" value="INWARD RECTIFIER POTASSIUM CHANNEL 16"/>
    <property type="match status" value="1"/>
</dbReference>
<evidence type="ECO:0000256" key="12">
    <source>
        <dbReference type="RuleBase" id="RU003822"/>
    </source>
</evidence>
<keyword evidence="18" id="KW-1185">Reference proteome</keyword>
<sequence>MADTTSRIRSCSGLNQTAYKRSKIKPGPFAAMWLRGRAGAEHKQVCARRDRVHGETGALREPLPSTPDKGWCFRRKRGPDEASDGLVCQQETDQRRGGVQQQRPRDESGTAAPQRPDPQPSDMFSSNGNVLPKLHDQENWYLSGICSGTGPDTCDCDTHNVTERSHPSIGDTTIVGNDSSKVCVNLNRSSVSDMVPSSAGGKENRLAIVPGVIKQERRKELQFNVATPQLYSKQMDSGLQSGVCPPYCNNNMDKQIWDGGNGRLSGQRNFSALLVQDCVGGDAKSALQFPHQSLLHVHLCEGSPVREAMLWKMPKQYSSVTATEDISVKTENGLKPKKNLYIRKEGSSNVVFRHVPEEWLLFVTDIFTTLVEIRWRVMFLIFALSYILSWLFFGVLFWVIALAHNDIKDHNNQPCVYEVRSFTAAFLFSLETQTTIGYGFRGMSENCMIAIVVVTVQDVISCFIDTFVIGIVVAKMASARKRAQTVGFSNCAVINLHDGHLCLSWRVGDFRQHHLVEGTAQAQIVRSTVYASGKMDLSFEDLVIQQRDIVLATPTTIFHKIEPGSPFYKMRLVDLRKEDFELVVSFTYTDDYTGTLHQTRTSYTPSDILWGQLFQEMIRTSRRYYRVDYALFNHTARVLVPEGSAEEYELKKQVRATPRQSPRHSPRASPRPSPRPQIKDHHGNLLKPPTITVELMKDSRPEPTNEQQSASRREE</sequence>
<keyword evidence="6 12" id="KW-0630">Potassium</keyword>
<dbReference type="GO" id="GO:0007399">
    <property type="term" value="P:nervous system development"/>
    <property type="evidence" value="ECO:0007669"/>
    <property type="project" value="UniProtKB-ARBA"/>
</dbReference>
<dbReference type="Proteomes" id="UP000516260">
    <property type="component" value="Chromosome 1"/>
</dbReference>
<keyword evidence="10 12" id="KW-0407">Ion channel</keyword>
<evidence type="ECO:0000256" key="14">
    <source>
        <dbReference type="SAM" id="Phobius"/>
    </source>
</evidence>
<evidence type="ECO:0000256" key="10">
    <source>
        <dbReference type="ARBA" id="ARBA00023303"/>
    </source>
</evidence>
<name>A0A4Z2CGV2_9TELE</name>
<gene>
    <name evidence="17" type="ORF">fugu_000404</name>
</gene>
<dbReference type="InterPro" id="IPR013518">
    <property type="entry name" value="K_chnl_inward-rec_Kir_cyto"/>
</dbReference>
<comment type="subcellular location">
    <subcellularLocation>
        <location evidence="1 12">Membrane</location>
        <topology evidence="1 12">Multi-pass membrane protein</topology>
    </subcellularLocation>
</comment>
<feature type="compositionally biased region" description="Basic and acidic residues" evidence="13">
    <location>
        <begin position="41"/>
        <end position="54"/>
    </location>
</feature>
<evidence type="ECO:0008006" key="19">
    <source>
        <dbReference type="Google" id="ProtNLM"/>
    </source>
</evidence>
<dbReference type="PRINTS" id="PR01320">
    <property type="entry name" value="KIRCHANNEL"/>
</dbReference>
<evidence type="ECO:0000256" key="3">
    <source>
        <dbReference type="ARBA" id="ARBA00022538"/>
    </source>
</evidence>
<feature type="transmembrane region" description="Helical" evidence="14">
    <location>
        <begin position="377"/>
        <end position="401"/>
    </location>
</feature>
<proteinExistence type="inferred from homology"/>
<dbReference type="SUPFAM" id="SSF81296">
    <property type="entry name" value="E set domains"/>
    <property type="match status" value="1"/>
</dbReference>
<feature type="region of interest" description="Disordered" evidence="13">
    <location>
        <begin position="41"/>
        <end position="131"/>
    </location>
</feature>
<dbReference type="InterPro" id="IPR016449">
    <property type="entry name" value="K_chnl_inward-rec_Kir"/>
</dbReference>
<dbReference type="Pfam" id="PF01007">
    <property type="entry name" value="IRK"/>
    <property type="match status" value="1"/>
</dbReference>
<reference evidence="17 18" key="1">
    <citation type="submission" date="2019-04" db="EMBL/GenBank/DDBJ databases">
        <title>The sequence and de novo assembly of Takifugu bimaculatus genome using PacBio and Hi-C technologies.</title>
        <authorList>
            <person name="Xu P."/>
            <person name="Liu B."/>
            <person name="Zhou Z."/>
        </authorList>
    </citation>
    <scope>NUCLEOTIDE SEQUENCE [LARGE SCALE GENOMIC DNA]</scope>
    <source>
        <strain evidence="17">TB-2018</strain>
        <tissue evidence="17">Muscle</tissue>
    </source>
</reference>
<evidence type="ECO:0000259" key="16">
    <source>
        <dbReference type="Pfam" id="PF17655"/>
    </source>
</evidence>
<dbReference type="GO" id="GO:0005886">
    <property type="term" value="C:plasma membrane"/>
    <property type="evidence" value="ECO:0007669"/>
    <property type="project" value="TreeGrafter"/>
</dbReference>
<dbReference type="Gene3D" id="1.10.287.70">
    <property type="match status" value="1"/>
</dbReference>
<dbReference type="InterPro" id="IPR040445">
    <property type="entry name" value="Kir_TM"/>
</dbReference>
<dbReference type="GO" id="GO:0005242">
    <property type="term" value="F:inward rectifier potassium channel activity"/>
    <property type="evidence" value="ECO:0007669"/>
    <property type="project" value="InterPro"/>
</dbReference>
<dbReference type="GO" id="GO:1990573">
    <property type="term" value="P:potassium ion import across plasma membrane"/>
    <property type="evidence" value="ECO:0007669"/>
    <property type="project" value="TreeGrafter"/>
</dbReference>
<dbReference type="SUPFAM" id="SSF81324">
    <property type="entry name" value="Voltage-gated potassium channels"/>
    <property type="match status" value="1"/>
</dbReference>
<keyword evidence="4 12" id="KW-0812">Transmembrane</keyword>
<dbReference type="EMBL" id="SWLE01000001">
    <property type="protein sequence ID" value="TNN03375.1"/>
    <property type="molecule type" value="Genomic_DNA"/>
</dbReference>
<keyword evidence="8 12" id="KW-0406">Ion transport</keyword>
<protein>
    <recommendedName>
        <fullName evidence="19">Inward rectifier potassium channel C-terminal domain-containing protein</fullName>
    </recommendedName>
</protein>
<dbReference type="FunFam" id="1.10.287.70:FF:000019">
    <property type="entry name" value="G protein-activated inward rectifier potassium channel 1"/>
    <property type="match status" value="1"/>
</dbReference>
<organism evidence="17 18">
    <name type="scientific">Takifugu bimaculatus</name>
    <dbReference type="NCBI Taxonomy" id="433685"/>
    <lineage>
        <taxon>Eukaryota</taxon>
        <taxon>Metazoa</taxon>
        <taxon>Chordata</taxon>
        <taxon>Craniata</taxon>
        <taxon>Vertebrata</taxon>
        <taxon>Euteleostomi</taxon>
        <taxon>Actinopterygii</taxon>
        <taxon>Neopterygii</taxon>
        <taxon>Teleostei</taxon>
        <taxon>Neoteleostei</taxon>
        <taxon>Acanthomorphata</taxon>
        <taxon>Eupercaria</taxon>
        <taxon>Tetraodontiformes</taxon>
        <taxon>Tetradontoidea</taxon>
        <taxon>Tetraodontidae</taxon>
        <taxon>Takifugu</taxon>
    </lineage>
</organism>
<dbReference type="InterPro" id="IPR041647">
    <property type="entry name" value="IRK_C"/>
</dbReference>
<evidence type="ECO:0000256" key="11">
    <source>
        <dbReference type="ARBA" id="ARBA00034430"/>
    </source>
</evidence>
<dbReference type="AlphaFoldDB" id="A0A4Z2CGV2"/>
<evidence type="ECO:0000256" key="1">
    <source>
        <dbReference type="ARBA" id="ARBA00004141"/>
    </source>
</evidence>
<keyword evidence="3 12" id="KW-0633">Potassium transport</keyword>
<dbReference type="PANTHER" id="PTHR11767">
    <property type="entry name" value="INWARD RECTIFIER POTASSIUM CHANNEL"/>
    <property type="match status" value="1"/>
</dbReference>
<dbReference type="GO" id="GO:0034765">
    <property type="term" value="P:regulation of monoatomic ion transmembrane transport"/>
    <property type="evidence" value="ECO:0007669"/>
    <property type="project" value="TreeGrafter"/>
</dbReference>
<dbReference type="Gene3D" id="2.60.40.1400">
    <property type="entry name" value="G protein-activated inward rectifier potassium channel 1"/>
    <property type="match status" value="1"/>
</dbReference>
<evidence type="ECO:0000256" key="9">
    <source>
        <dbReference type="ARBA" id="ARBA00023136"/>
    </source>
</evidence>
<evidence type="ECO:0000313" key="18">
    <source>
        <dbReference type="Proteomes" id="UP000516260"/>
    </source>
</evidence>
<feature type="transmembrane region" description="Helical" evidence="14">
    <location>
        <begin position="448"/>
        <end position="474"/>
    </location>
</feature>
<evidence type="ECO:0000256" key="4">
    <source>
        <dbReference type="ARBA" id="ARBA00022692"/>
    </source>
</evidence>
<evidence type="ECO:0000256" key="8">
    <source>
        <dbReference type="ARBA" id="ARBA00023065"/>
    </source>
</evidence>